<evidence type="ECO:0000313" key="5">
    <source>
        <dbReference type="EMBL" id="CAD7242962.1"/>
    </source>
</evidence>
<evidence type="ECO:0000256" key="3">
    <source>
        <dbReference type="SAM" id="Phobius"/>
    </source>
</evidence>
<dbReference type="InterPro" id="IPR051697">
    <property type="entry name" value="Patched_domain-protein"/>
</dbReference>
<organism evidence="5">
    <name type="scientific">Darwinula stevensoni</name>
    <dbReference type="NCBI Taxonomy" id="69355"/>
    <lineage>
        <taxon>Eukaryota</taxon>
        <taxon>Metazoa</taxon>
        <taxon>Ecdysozoa</taxon>
        <taxon>Arthropoda</taxon>
        <taxon>Crustacea</taxon>
        <taxon>Oligostraca</taxon>
        <taxon>Ostracoda</taxon>
        <taxon>Podocopa</taxon>
        <taxon>Podocopida</taxon>
        <taxon>Darwinulocopina</taxon>
        <taxon>Darwinuloidea</taxon>
        <taxon>Darwinulidae</taxon>
        <taxon>Darwinula</taxon>
    </lineage>
</organism>
<feature type="transmembrane region" description="Helical" evidence="3">
    <location>
        <begin position="533"/>
        <end position="560"/>
    </location>
</feature>
<evidence type="ECO:0000256" key="2">
    <source>
        <dbReference type="SAM" id="MobiDB-lite"/>
    </source>
</evidence>
<feature type="region of interest" description="Disordered" evidence="2">
    <location>
        <begin position="310"/>
        <end position="340"/>
    </location>
</feature>
<feature type="region of interest" description="Disordered" evidence="2">
    <location>
        <begin position="228"/>
        <end position="290"/>
    </location>
</feature>
<dbReference type="Proteomes" id="UP000677054">
    <property type="component" value="Unassembled WGS sequence"/>
</dbReference>
<reference evidence="5" key="1">
    <citation type="submission" date="2020-11" db="EMBL/GenBank/DDBJ databases">
        <authorList>
            <person name="Tran Van P."/>
        </authorList>
    </citation>
    <scope>NUCLEOTIDE SEQUENCE</scope>
</reference>
<dbReference type="PANTHER" id="PTHR10796:SF130">
    <property type="entry name" value="PATCHED DOMAIN-CONTAINING PROTEIN 3-LIKE PROTEIN"/>
    <property type="match status" value="1"/>
</dbReference>
<dbReference type="SUPFAM" id="SSF82866">
    <property type="entry name" value="Multidrug efflux transporter AcrB transmembrane domain"/>
    <property type="match status" value="2"/>
</dbReference>
<protein>
    <recommendedName>
        <fullName evidence="4">SSD domain-containing protein</fullName>
    </recommendedName>
</protein>
<evidence type="ECO:0000256" key="1">
    <source>
        <dbReference type="ARBA" id="ARBA00005585"/>
    </source>
</evidence>
<proteinExistence type="inferred from homology"/>
<name>A0A7R8X2S3_9CRUS</name>
<keyword evidence="6" id="KW-1185">Reference proteome</keyword>
<feature type="transmembrane region" description="Helical" evidence="3">
    <location>
        <begin position="646"/>
        <end position="669"/>
    </location>
</feature>
<feature type="compositionally biased region" description="Basic and acidic residues" evidence="2">
    <location>
        <begin position="228"/>
        <end position="263"/>
    </location>
</feature>
<dbReference type="OrthoDB" id="6510177at2759"/>
<feature type="transmembrane region" description="Helical" evidence="3">
    <location>
        <begin position="997"/>
        <end position="1018"/>
    </location>
</feature>
<feature type="transmembrane region" description="Helical" evidence="3">
    <location>
        <begin position="1067"/>
        <end position="1090"/>
    </location>
</feature>
<feature type="transmembrane region" description="Helical" evidence="3">
    <location>
        <begin position="1038"/>
        <end position="1055"/>
    </location>
</feature>
<dbReference type="InterPro" id="IPR000731">
    <property type="entry name" value="SSD"/>
</dbReference>
<feature type="compositionally biased region" description="Polar residues" evidence="2">
    <location>
        <begin position="1162"/>
        <end position="1171"/>
    </location>
</feature>
<dbReference type="InterPro" id="IPR053958">
    <property type="entry name" value="HMGCR/SNAP/NPC1-like_SSD"/>
</dbReference>
<dbReference type="PROSITE" id="PS50156">
    <property type="entry name" value="SSD"/>
    <property type="match status" value="1"/>
</dbReference>
<accession>A0A7R8X2S3</accession>
<feature type="transmembrane region" description="Helical" evidence="3">
    <location>
        <begin position="940"/>
        <end position="960"/>
    </location>
</feature>
<evidence type="ECO:0000259" key="4">
    <source>
        <dbReference type="PROSITE" id="PS50156"/>
    </source>
</evidence>
<sequence length="1189" mass="133591">MPRHDLRNEEASNRPLLDCKGTRKQLRTCSSSQDVGGDEVGIRVLLLHCGGRCALQRRCGVFRGRVPREEAKVTLGRQIPRHQILIRRRLEMKNLRKVSLRVHGVVGDLFFKFGCLLARRPWTFILASVILSSCLISGILHWREEEGGTVKAWFAPGTPLYRTDRWIKKNFPNGVRYETIILSGPDILTPEYFKYMGTLDKKIRSLVSNGYAWEDVCARPEEFLEGHKKMERKRRDTEAQSLWHAEDRRLDPVHGENSTRDDVVPTTESTSSQSQKTATEMSSDSTGTMEPEMSLLPILISSWTAENLETTKENDTTTTPTTETTTARISQAEVDREGDSKELFQYDDYNYGWKEDPDALEVFRGEEDGRTLYDDRCIYSSTLQLWAEDFDFSTITTTKIQDKVTRALDDESRNDVKGMLSGVERDESGRVVGAAAVMFVYILKDRANATNRKGQPVDLIAEPWEEKFLELVFHNDLPKPPGLKTYANADRSFRDGIGDITEKNMIYFALGFVLITIYVAINMGKFNLLEQRVYLGLAVVLCIGLTIVSAAGLCLSIGYIPTEIHNLMPFLILGIGIDDSLVIIQVTRSDLHCLENVVSKESILNPEERVGEALRQAGVSITITSITDVFAFAIGATTRVPVLRSFCIYTTAGIFIVYVMTLIFMVPILSLDERRRDSGREGCLCIRLPGDYKKNSCSQKLLLEAIFRRIFGPLLVKTPVKVVVVLLTMSLLGLNCWGLSGLKNDFDRNWFLNPGYQRDFVSAVQDLFPESGFRADFYLEDYPNTEAAFEDKLSTFLVFTNKGRKFIRDLQYTGNLLTDFNLTASRGRYQHIYFNTGDEKRQGLREVEEVLHGVQFKGRDPFRGILTVEYLVIRSNEASGFRTFPRAHLHGSSETFSPRPRNLYAAFECAGVRFTGTVSLRCAECLLVQLDVMVVVSEELLRNLGLTLVGVFGVTLVLIGDLQVSIWVFSCILFTLIGIAGSMRFAGLTIELMSSVLLILSVGLAVDYSTHIAHNFLVTHGDSKDDRVRITLAEIGPPVFNGGFTTMMAFVFCLWSENYLFHITLKVIWFSVIYGLYHGLVYLPVMLSWFGPQPFVGLLHSTKNSPAQSGLDPGLGEAPEKPDAGKTNPSSLKRKLVWKNSRGEYPIGNHSRRMAKGETAGKESSSVSPSRNEIESCAGTYRLRLPSIS</sequence>
<feature type="compositionally biased region" description="Low complexity" evidence="2">
    <location>
        <begin position="266"/>
        <end position="280"/>
    </location>
</feature>
<dbReference type="Gene3D" id="1.20.1640.10">
    <property type="entry name" value="Multidrug efflux transporter AcrB transmembrane domain"/>
    <property type="match status" value="2"/>
</dbReference>
<dbReference type="GO" id="GO:0016020">
    <property type="term" value="C:membrane"/>
    <property type="evidence" value="ECO:0007669"/>
    <property type="project" value="TreeGrafter"/>
</dbReference>
<feature type="transmembrane region" description="Helical" evidence="3">
    <location>
        <begin position="722"/>
        <end position="742"/>
    </location>
</feature>
<keyword evidence="3" id="KW-0472">Membrane</keyword>
<feature type="transmembrane region" description="Helical" evidence="3">
    <location>
        <begin position="505"/>
        <end position="521"/>
    </location>
</feature>
<dbReference type="EMBL" id="CAJPEV010000344">
    <property type="protein sequence ID" value="CAG0884239.1"/>
    <property type="molecule type" value="Genomic_DNA"/>
</dbReference>
<dbReference type="EMBL" id="LR899861">
    <property type="protein sequence ID" value="CAD7242962.1"/>
    <property type="molecule type" value="Genomic_DNA"/>
</dbReference>
<dbReference type="Pfam" id="PF12349">
    <property type="entry name" value="Sterol-sensing"/>
    <property type="match status" value="1"/>
</dbReference>
<evidence type="ECO:0000313" key="6">
    <source>
        <dbReference type="Proteomes" id="UP000677054"/>
    </source>
</evidence>
<feature type="transmembrane region" description="Helical" evidence="3">
    <location>
        <begin position="966"/>
        <end position="985"/>
    </location>
</feature>
<keyword evidence="3" id="KW-0812">Transmembrane</keyword>
<dbReference type="AlphaFoldDB" id="A0A7R8X2S3"/>
<comment type="similarity">
    <text evidence="1">Belongs to the patched family.</text>
</comment>
<feature type="compositionally biased region" description="Low complexity" evidence="2">
    <location>
        <begin position="316"/>
        <end position="326"/>
    </location>
</feature>
<keyword evidence="3" id="KW-1133">Transmembrane helix</keyword>
<feature type="domain" description="SSD" evidence="4">
    <location>
        <begin position="504"/>
        <end position="671"/>
    </location>
</feature>
<gene>
    <name evidence="5" type="ORF">DSTB1V02_LOCUS2900</name>
</gene>
<dbReference type="PANTHER" id="PTHR10796">
    <property type="entry name" value="PATCHED-RELATED"/>
    <property type="match status" value="1"/>
</dbReference>
<feature type="region of interest" description="Disordered" evidence="2">
    <location>
        <begin position="1107"/>
        <end position="1173"/>
    </location>
</feature>